<dbReference type="AlphaFoldDB" id="A0AAP8MWR7"/>
<organism evidence="1 2">
    <name type="scientific">Vibrio breoganii</name>
    <dbReference type="NCBI Taxonomy" id="553239"/>
    <lineage>
        <taxon>Bacteria</taxon>
        <taxon>Pseudomonadati</taxon>
        <taxon>Pseudomonadota</taxon>
        <taxon>Gammaproteobacteria</taxon>
        <taxon>Vibrionales</taxon>
        <taxon>Vibrionaceae</taxon>
        <taxon>Vibrio</taxon>
    </lineage>
</organism>
<dbReference type="EMBL" id="MDBO01000060">
    <property type="protein sequence ID" value="PMP11674.1"/>
    <property type="molecule type" value="Genomic_DNA"/>
</dbReference>
<accession>A0AAP8MWR7</accession>
<sequence length="88" mass="9797">MVLSGIWLVRQLKRSPIKDFGDDGNGEAWLLNAGRIRQIQKSPSPRTEAYNVAPLARLNTPSFGCGIFTVHKAIFQNSIDTKKPQSED</sequence>
<name>A0AAP8MWR7_9VIBR</name>
<proteinExistence type="predicted"/>
<gene>
    <name evidence="1" type="ORF">BCS93_08295</name>
</gene>
<evidence type="ECO:0000313" key="1">
    <source>
        <dbReference type="EMBL" id="PMP11674.1"/>
    </source>
</evidence>
<dbReference type="Proteomes" id="UP000235611">
    <property type="component" value="Unassembled WGS sequence"/>
</dbReference>
<reference evidence="2" key="1">
    <citation type="submission" date="2016-07" db="EMBL/GenBank/DDBJ databases">
        <title>Nontailed viruses are major unrecognized killers of bacteria in the ocean.</title>
        <authorList>
            <person name="Kauffman K."/>
            <person name="Hussain F."/>
            <person name="Yang J."/>
            <person name="Arevalo P."/>
            <person name="Brown J."/>
            <person name="Cutler M."/>
            <person name="Kelly L."/>
            <person name="Polz M.F."/>
        </authorList>
    </citation>
    <scope>NUCLEOTIDE SEQUENCE [LARGE SCALE GENOMIC DNA]</scope>
    <source>
        <strain evidence="2">10N.222.49.A5</strain>
    </source>
</reference>
<protein>
    <submittedName>
        <fullName evidence="1">Uncharacterized protein</fullName>
    </submittedName>
</protein>
<evidence type="ECO:0000313" key="2">
    <source>
        <dbReference type="Proteomes" id="UP000235611"/>
    </source>
</evidence>
<comment type="caution">
    <text evidence="1">The sequence shown here is derived from an EMBL/GenBank/DDBJ whole genome shotgun (WGS) entry which is preliminary data.</text>
</comment>